<comment type="caution">
    <text evidence="1">The sequence shown here is derived from an EMBL/GenBank/DDBJ whole genome shotgun (WGS) entry which is preliminary data.</text>
</comment>
<evidence type="ECO:0000313" key="2">
    <source>
        <dbReference type="Proteomes" id="UP001410648"/>
    </source>
</evidence>
<dbReference type="Proteomes" id="UP001410648">
    <property type="component" value="Unassembled WGS sequence"/>
</dbReference>
<gene>
    <name evidence="1" type="ORF">GCM10008936_07680</name>
</gene>
<name>A0ABP3KHX4_9LACT</name>
<proteinExistence type="predicted"/>
<dbReference type="EMBL" id="BAAADA010000066">
    <property type="protein sequence ID" value="GAA0480260.1"/>
    <property type="molecule type" value="Genomic_DNA"/>
</dbReference>
<reference evidence="2" key="1">
    <citation type="journal article" date="2019" name="Int. J. Syst. Evol. Microbiol.">
        <title>The Global Catalogue of Microorganisms (GCM) 10K type strain sequencing project: providing services to taxonomists for standard genome sequencing and annotation.</title>
        <authorList>
            <consortium name="The Broad Institute Genomics Platform"/>
            <consortium name="The Broad Institute Genome Sequencing Center for Infectious Disease"/>
            <person name="Wu L."/>
            <person name="Ma J."/>
        </authorList>
    </citation>
    <scope>NUCLEOTIDE SEQUENCE [LARGE SCALE GENOMIC DNA]</scope>
    <source>
        <strain evidence="2">JCM 14232</strain>
    </source>
</reference>
<organism evidence="1 2">
    <name type="scientific">Alkalibacterium indicireducens</name>
    <dbReference type="NCBI Taxonomy" id="398758"/>
    <lineage>
        <taxon>Bacteria</taxon>
        <taxon>Bacillati</taxon>
        <taxon>Bacillota</taxon>
        <taxon>Bacilli</taxon>
        <taxon>Lactobacillales</taxon>
        <taxon>Carnobacteriaceae</taxon>
        <taxon>Alkalibacterium</taxon>
    </lineage>
</organism>
<keyword evidence="2" id="KW-1185">Reference proteome</keyword>
<sequence length="54" mass="6299">MLYIIFYLTLNLKVGITKHTYQTLILNPTYKDMANHYNTVVMPARVRTPVKSVL</sequence>
<evidence type="ECO:0000313" key="1">
    <source>
        <dbReference type="EMBL" id="GAA0480260.1"/>
    </source>
</evidence>
<accession>A0ABP3KHX4</accession>
<protein>
    <submittedName>
        <fullName evidence="1">Uncharacterized protein</fullName>
    </submittedName>
</protein>